<evidence type="ECO:0000313" key="3">
    <source>
        <dbReference type="Proteomes" id="UP000612808"/>
    </source>
</evidence>
<dbReference type="PANTHER" id="PTHR40765:SF2">
    <property type="entry name" value="ESX-2 SECRETION SYSTEM ATPASE ECCB2"/>
    <property type="match status" value="1"/>
</dbReference>
<dbReference type="InterPro" id="IPR044857">
    <property type="entry name" value="T7SS_EccB_R1"/>
</dbReference>
<sequence>MQAYQFLRRRLVSALVSGDANHPVSPSRRLILGTVLGLAGALLVTAGFGIYGLVRPGASSDWRKTGQVVVNKDTGASYVFASDGRLHPMLNYASARLLAGGNGSATASVSAKSLAAAPRGAELGIAGAPEALPGKGSLLTGPWTVCSQRPSGGPADSAPTTTAMVGARPSGRPLGDADGLVVRDPGRQLYLLAQGRRFRTTRTSAVALGFGDPVAVPWSFVDAVPLGPDLDVPALSYGSAGPTVGGERTLVGEVLSTGAIGSRAPRYYVVEGARRVRPVTEFVATLLVTSKEAKLAYRDGVPKPHPVAAADLADSVRGSLDDEGFPDRALRPLTGGAEVALCATGATGTPTTLMLAASSVPAGAKPVPTTGGDDRTADAVYVPPGRAALVRAGTVYLITDQGRRFPIADDAALKALGYGATRPLSLRTTTLALFPTGPTLSTTAAAAVA</sequence>
<name>A0A8J3NG10_9ACTN</name>
<dbReference type="NCBIfam" id="TIGR03919">
    <property type="entry name" value="T7SS_EccB"/>
    <property type="match status" value="1"/>
</dbReference>
<dbReference type="PANTHER" id="PTHR40765">
    <property type="entry name" value="ESX-2 SECRETION SYSTEM ATPASE ECCB2"/>
    <property type="match status" value="1"/>
</dbReference>
<accession>A0A8J3NG10</accession>
<proteinExistence type="predicted"/>
<gene>
    <name evidence="2" type="ORF">Aru02nite_67660</name>
</gene>
<keyword evidence="1" id="KW-0812">Transmembrane</keyword>
<feature type="transmembrane region" description="Helical" evidence="1">
    <location>
        <begin position="30"/>
        <end position="54"/>
    </location>
</feature>
<keyword evidence="1" id="KW-1133">Transmembrane helix</keyword>
<keyword evidence="3" id="KW-1185">Reference proteome</keyword>
<dbReference type="AlphaFoldDB" id="A0A8J3NG10"/>
<evidence type="ECO:0000256" key="1">
    <source>
        <dbReference type="SAM" id="Phobius"/>
    </source>
</evidence>
<reference evidence="2" key="1">
    <citation type="submission" date="2021-01" db="EMBL/GenBank/DDBJ databases">
        <title>Whole genome shotgun sequence of Actinocatenispora rupis NBRC 107355.</title>
        <authorList>
            <person name="Komaki H."/>
            <person name="Tamura T."/>
        </authorList>
    </citation>
    <scope>NUCLEOTIDE SEQUENCE</scope>
    <source>
        <strain evidence="2">NBRC 107355</strain>
    </source>
</reference>
<dbReference type="InterPro" id="IPR007795">
    <property type="entry name" value="T7SS_EccB"/>
</dbReference>
<evidence type="ECO:0000313" key="2">
    <source>
        <dbReference type="EMBL" id="GID15877.1"/>
    </source>
</evidence>
<dbReference type="Gene3D" id="3.30.2390.20">
    <property type="entry name" value="Type VII secretion system EccB, repeat 1 domain"/>
    <property type="match status" value="1"/>
</dbReference>
<dbReference type="GO" id="GO:0005576">
    <property type="term" value="C:extracellular region"/>
    <property type="evidence" value="ECO:0007669"/>
    <property type="project" value="TreeGrafter"/>
</dbReference>
<keyword evidence="1" id="KW-0472">Membrane</keyword>
<comment type="caution">
    <text evidence="2">The sequence shown here is derived from an EMBL/GenBank/DDBJ whole genome shotgun (WGS) entry which is preliminary data.</text>
</comment>
<protein>
    <submittedName>
        <fullName evidence="2">Type VII secretion protein EccB</fullName>
    </submittedName>
</protein>
<organism evidence="2 3">
    <name type="scientific">Actinocatenispora rupis</name>
    <dbReference type="NCBI Taxonomy" id="519421"/>
    <lineage>
        <taxon>Bacteria</taxon>
        <taxon>Bacillati</taxon>
        <taxon>Actinomycetota</taxon>
        <taxon>Actinomycetes</taxon>
        <taxon>Micromonosporales</taxon>
        <taxon>Micromonosporaceae</taxon>
        <taxon>Actinocatenispora</taxon>
    </lineage>
</organism>
<dbReference type="Proteomes" id="UP000612808">
    <property type="component" value="Unassembled WGS sequence"/>
</dbReference>
<dbReference type="EMBL" id="BOMB01000049">
    <property type="protein sequence ID" value="GID15877.1"/>
    <property type="molecule type" value="Genomic_DNA"/>
</dbReference>
<dbReference type="Pfam" id="PF05108">
    <property type="entry name" value="T7SS_ESX1_EccB"/>
    <property type="match status" value="1"/>
</dbReference>